<feature type="transmembrane region" description="Helical" evidence="3">
    <location>
        <begin position="279"/>
        <end position="298"/>
    </location>
</feature>
<keyword evidence="3" id="KW-0812">Transmembrane</keyword>
<dbReference type="Proteomes" id="UP001464891">
    <property type="component" value="Unassembled WGS sequence"/>
</dbReference>
<dbReference type="InterPro" id="IPR038770">
    <property type="entry name" value="Na+/solute_symporter_sf"/>
</dbReference>
<feature type="transmembrane region" description="Helical" evidence="3">
    <location>
        <begin position="305"/>
        <end position="327"/>
    </location>
</feature>
<dbReference type="PANTHER" id="PTHR36838:SF1">
    <property type="entry name" value="SLR1864 PROTEIN"/>
    <property type="match status" value="1"/>
</dbReference>
<dbReference type="PANTHER" id="PTHR36838">
    <property type="entry name" value="AUXIN EFFLUX CARRIER FAMILY PROTEIN"/>
    <property type="match status" value="1"/>
</dbReference>
<proteinExistence type="predicted"/>
<feature type="transmembrane region" description="Helical" evidence="3">
    <location>
        <begin position="249"/>
        <end position="273"/>
    </location>
</feature>
<evidence type="ECO:0000256" key="1">
    <source>
        <dbReference type="ARBA" id="ARBA00004127"/>
    </source>
</evidence>
<feature type="transmembrane region" description="Helical" evidence="3">
    <location>
        <begin position="220"/>
        <end position="237"/>
    </location>
</feature>
<comment type="subcellular location">
    <subcellularLocation>
        <location evidence="1">Endomembrane system</location>
        <topology evidence="1">Multi-pass membrane protein</topology>
    </subcellularLocation>
</comment>
<keyword evidence="2" id="KW-0813">Transport</keyword>
<keyword evidence="3" id="KW-0472">Membrane</keyword>
<feature type="transmembrane region" description="Helical" evidence="3">
    <location>
        <begin position="186"/>
        <end position="208"/>
    </location>
</feature>
<evidence type="ECO:0000313" key="4">
    <source>
        <dbReference type="EMBL" id="MEP0815677.1"/>
    </source>
</evidence>
<evidence type="ECO:0000256" key="3">
    <source>
        <dbReference type="SAM" id="Phobius"/>
    </source>
</evidence>
<evidence type="ECO:0000256" key="2">
    <source>
        <dbReference type="ARBA" id="ARBA00022448"/>
    </source>
</evidence>
<keyword evidence="3" id="KW-1133">Transmembrane helix</keyword>
<keyword evidence="5" id="KW-1185">Reference proteome</keyword>
<name>A0ABV0J1M7_9CYAN</name>
<accession>A0ABV0J1M7</accession>
<feature type="transmembrane region" description="Helical" evidence="3">
    <location>
        <begin position="6"/>
        <end position="26"/>
    </location>
</feature>
<feature type="transmembrane region" description="Helical" evidence="3">
    <location>
        <begin position="62"/>
        <end position="83"/>
    </location>
</feature>
<feature type="transmembrane region" description="Helical" evidence="3">
    <location>
        <begin position="33"/>
        <end position="50"/>
    </location>
</feature>
<reference evidence="4 5" key="1">
    <citation type="submission" date="2022-04" db="EMBL/GenBank/DDBJ databases">
        <title>Positive selection, recombination, and allopatry shape intraspecific diversity of widespread and dominant cyanobacteria.</title>
        <authorList>
            <person name="Wei J."/>
            <person name="Shu W."/>
            <person name="Hu C."/>
        </authorList>
    </citation>
    <scope>NUCLEOTIDE SEQUENCE [LARGE SCALE GENOMIC DNA]</scope>
    <source>
        <strain evidence="4 5">GB2-A4</strain>
    </source>
</reference>
<feature type="transmembrane region" description="Helical" evidence="3">
    <location>
        <begin position="148"/>
        <end position="174"/>
    </location>
</feature>
<comment type="caution">
    <text evidence="4">The sequence shown here is derived from an EMBL/GenBank/DDBJ whole genome shotgun (WGS) entry which is preliminary data.</text>
</comment>
<dbReference type="EMBL" id="JAMPKM010000001">
    <property type="protein sequence ID" value="MEP0815677.1"/>
    <property type="molecule type" value="Genomic_DNA"/>
</dbReference>
<gene>
    <name evidence="4" type="ORF">NC998_01045</name>
</gene>
<protein>
    <submittedName>
        <fullName evidence="4">AEC family transporter</fullName>
    </submittedName>
</protein>
<sequence length="329" mass="35521">MLDTLFRAYTPLLIWPGLGLLLLRFVPERFPQLLGQALYWVGVPLQLLVLGRQTEWSDRVGFIPAVAVGVLLLSLGLSLIFWWTAQRQSSFIEITADSAPSPITSTSSSATVSPRARLGSFILAAMLGNTGFVGLALAQVLFGIDDLGWAVLFSVTSNVVGNYGIAVFIASYFGHSATKNHWWIQLRDVVTVPSTWAFFLGFSTRSIVLPEAIATGLDQAVWVVMASALLLVGLRLGSIKGWRSLQRAILPTLLKVLIVPGLVGLGATCFGVTGVPRLVLVLMSGTPTGLSVLILAEVYNLDRELLTGSIALSFIGLLLVLPLWLTWFS</sequence>
<dbReference type="Gene3D" id="1.20.1530.20">
    <property type="match status" value="1"/>
</dbReference>
<feature type="transmembrane region" description="Helical" evidence="3">
    <location>
        <begin position="121"/>
        <end position="142"/>
    </location>
</feature>
<dbReference type="RefSeq" id="WP_190431224.1">
    <property type="nucleotide sequence ID" value="NZ_JAMPKM010000001.1"/>
</dbReference>
<evidence type="ECO:0000313" key="5">
    <source>
        <dbReference type="Proteomes" id="UP001464891"/>
    </source>
</evidence>
<organism evidence="4 5">
    <name type="scientific">Trichocoleus desertorum GB2-A4</name>
    <dbReference type="NCBI Taxonomy" id="2933944"/>
    <lineage>
        <taxon>Bacteria</taxon>
        <taxon>Bacillati</taxon>
        <taxon>Cyanobacteriota</taxon>
        <taxon>Cyanophyceae</taxon>
        <taxon>Leptolyngbyales</taxon>
        <taxon>Trichocoleusaceae</taxon>
        <taxon>Trichocoleus</taxon>
    </lineage>
</organism>